<protein>
    <submittedName>
        <fullName evidence="1">Uncharacterized protein</fullName>
    </submittedName>
</protein>
<accession>A0A6M3LSW9</accession>
<dbReference type="EMBL" id="MT143415">
    <property type="protein sequence ID" value="QJA96592.1"/>
    <property type="molecule type" value="Genomic_DNA"/>
</dbReference>
<dbReference type="AlphaFoldDB" id="A0A6M3LSW9"/>
<sequence>MDKAAQIKGIKDILGARIDTGTWEDIDECAEALYAAGYRKLPERPKVLSKEDVIKYLREHKRETQAIGEWGMFRIGNQAQLEADIRHIWGEE</sequence>
<name>A0A6M3LSW9_9ZZZZ</name>
<proteinExistence type="predicted"/>
<evidence type="ECO:0000313" key="1">
    <source>
        <dbReference type="EMBL" id="QJA96592.1"/>
    </source>
</evidence>
<gene>
    <name evidence="1" type="ORF">MM415B07941_0004</name>
</gene>
<reference evidence="1" key="1">
    <citation type="submission" date="2020-03" db="EMBL/GenBank/DDBJ databases">
        <title>The deep terrestrial virosphere.</title>
        <authorList>
            <person name="Holmfeldt K."/>
            <person name="Nilsson E."/>
            <person name="Simone D."/>
            <person name="Lopez-Fernandez M."/>
            <person name="Wu X."/>
            <person name="de Brujin I."/>
            <person name="Lundin D."/>
            <person name="Andersson A."/>
            <person name="Bertilsson S."/>
            <person name="Dopson M."/>
        </authorList>
    </citation>
    <scope>NUCLEOTIDE SEQUENCE</scope>
    <source>
        <strain evidence="1">MM415B07941</strain>
    </source>
</reference>
<organism evidence="1">
    <name type="scientific">viral metagenome</name>
    <dbReference type="NCBI Taxonomy" id="1070528"/>
    <lineage>
        <taxon>unclassified sequences</taxon>
        <taxon>metagenomes</taxon>
        <taxon>organismal metagenomes</taxon>
    </lineage>
</organism>